<name>A0AAD7QK33_9ASCO</name>
<dbReference type="InterPro" id="IPR001547">
    <property type="entry name" value="Glyco_hydro_5"/>
</dbReference>
<evidence type="ECO:0000256" key="5">
    <source>
        <dbReference type="ARBA" id="ARBA00023295"/>
    </source>
</evidence>
<dbReference type="GO" id="GO:0008810">
    <property type="term" value="F:cellulase activity"/>
    <property type="evidence" value="ECO:0007669"/>
    <property type="project" value="UniProtKB-EC"/>
</dbReference>
<organism evidence="9 10">
    <name type="scientific">Lipomyces tetrasporus</name>
    <dbReference type="NCBI Taxonomy" id="54092"/>
    <lineage>
        <taxon>Eukaryota</taxon>
        <taxon>Fungi</taxon>
        <taxon>Dikarya</taxon>
        <taxon>Ascomycota</taxon>
        <taxon>Saccharomycotina</taxon>
        <taxon>Lipomycetes</taxon>
        <taxon>Lipomycetales</taxon>
        <taxon>Lipomycetaceae</taxon>
        <taxon>Lipomyces</taxon>
    </lineage>
</organism>
<dbReference type="InterPro" id="IPR018087">
    <property type="entry name" value="Glyco_hydro_5_CS"/>
</dbReference>
<feature type="domain" description="Glycoside hydrolase family 5" evidence="8">
    <location>
        <begin position="57"/>
        <end position="308"/>
    </location>
</feature>
<comment type="caution">
    <text evidence="9">The sequence shown here is derived from an EMBL/GenBank/DDBJ whole genome shotgun (WGS) entry which is preliminary data.</text>
</comment>
<evidence type="ECO:0000256" key="7">
    <source>
        <dbReference type="SAM" id="SignalP"/>
    </source>
</evidence>
<evidence type="ECO:0000313" key="9">
    <source>
        <dbReference type="EMBL" id="KAJ8096679.1"/>
    </source>
</evidence>
<comment type="catalytic activity">
    <reaction evidence="1">
        <text>Endohydrolysis of (1-&gt;4)-beta-D-glucosidic linkages in cellulose, lichenin and cereal beta-D-glucans.</text>
        <dbReference type="EC" id="3.2.1.4"/>
    </reaction>
</comment>
<dbReference type="PANTHER" id="PTHR34142:SF1">
    <property type="entry name" value="GLYCOSIDE HYDROLASE FAMILY 5 DOMAIN-CONTAINING PROTEIN"/>
    <property type="match status" value="1"/>
</dbReference>
<dbReference type="RefSeq" id="XP_056040129.1">
    <property type="nucleotide sequence ID" value="XM_056188832.1"/>
</dbReference>
<feature type="signal peptide" evidence="7">
    <location>
        <begin position="1"/>
        <end position="19"/>
    </location>
</feature>
<evidence type="ECO:0000256" key="6">
    <source>
        <dbReference type="RuleBase" id="RU361153"/>
    </source>
</evidence>
<dbReference type="EC" id="3.2.1.4" evidence="3"/>
<evidence type="ECO:0000256" key="2">
    <source>
        <dbReference type="ARBA" id="ARBA00005641"/>
    </source>
</evidence>
<dbReference type="EMBL" id="JARPMG010000013">
    <property type="protein sequence ID" value="KAJ8096679.1"/>
    <property type="molecule type" value="Genomic_DNA"/>
</dbReference>
<gene>
    <name evidence="9" type="ORF">POJ06DRAFT_263117</name>
</gene>
<dbReference type="InterPro" id="IPR017853">
    <property type="entry name" value="GH"/>
</dbReference>
<dbReference type="SUPFAM" id="SSF51445">
    <property type="entry name" value="(Trans)glycosidases"/>
    <property type="match status" value="1"/>
</dbReference>
<dbReference type="PROSITE" id="PS00659">
    <property type="entry name" value="GLYCOSYL_HYDROL_F5"/>
    <property type="match status" value="1"/>
</dbReference>
<keyword evidence="4 6" id="KW-0378">Hydrolase</keyword>
<evidence type="ECO:0000256" key="1">
    <source>
        <dbReference type="ARBA" id="ARBA00000966"/>
    </source>
</evidence>
<sequence>MWITKFASCLLSLLPTALAAVAYGGVNEGGGSLAPEILPGEFGVTYEFINYTNTQYFLDNGVNIFRITLLLERMCPPATGLGRTFKETYYDEFIDAVNFITNGGGHVIIDPHNYMRYNGSVIGNSSDPHAATTDQFAEFWHEIAKRTRFNPRVVYGIMNEPHDMPTELVFKNDQAAINAIRYAGARQLILEPGNGWTGASDWTQPSCEGCTPNSEVLTKIRDPGHNIAFDMHQYFDIDGSGTHDTCVSTTIGTERLYNATQWLKQNGYEAFLSEFGAGSNQLCFDCVNNVLDFLDENDEWIGWSYWAAGPMWGDYFQSIEPYQGPEFTTTWPNCLKPHLP</sequence>
<evidence type="ECO:0000256" key="3">
    <source>
        <dbReference type="ARBA" id="ARBA00012601"/>
    </source>
</evidence>
<dbReference type="Gene3D" id="3.20.20.80">
    <property type="entry name" value="Glycosidases"/>
    <property type="match status" value="1"/>
</dbReference>
<feature type="chain" id="PRO_5042169947" description="cellulase" evidence="7">
    <location>
        <begin position="20"/>
        <end position="340"/>
    </location>
</feature>
<keyword evidence="5 6" id="KW-0326">Glycosidase</keyword>
<protein>
    <recommendedName>
        <fullName evidence="3">cellulase</fullName>
        <ecNumber evidence="3">3.2.1.4</ecNumber>
    </recommendedName>
</protein>
<dbReference type="GO" id="GO:0009251">
    <property type="term" value="P:glucan catabolic process"/>
    <property type="evidence" value="ECO:0007669"/>
    <property type="project" value="TreeGrafter"/>
</dbReference>
<comment type="similarity">
    <text evidence="2 6">Belongs to the glycosyl hydrolase 5 (cellulase A) family.</text>
</comment>
<dbReference type="Pfam" id="PF00150">
    <property type="entry name" value="Cellulase"/>
    <property type="match status" value="1"/>
</dbReference>
<dbReference type="GeneID" id="80883998"/>
<dbReference type="PANTHER" id="PTHR34142">
    <property type="entry name" value="ENDO-BETA-1,4-GLUCANASE A"/>
    <property type="match status" value="1"/>
</dbReference>
<accession>A0AAD7QK33</accession>
<keyword evidence="7" id="KW-0732">Signal</keyword>
<dbReference type="AlphaFoldDB" id="A0AAD7QK33"/>
<keyword evidence="10" id="KW-1185">Reference proteome</keyword>
<evidence type="ECO:0000313" key="10">
    <source>
        <dbReference type="Proteomes" id="UP001217417"/>
    </source>
</evidence>
<reference evidence="9" key="1">
    <citation type="submission" date="2023-03" db="EMBL/GenBank/DDBJ databases">
        <title>Near-Complete genome sequence of Lipomyces tetrasporous NRRL Y-64009, an oleaginous yeast capable of growing on lignocellulosic hydrolysates.</title>
        <authorList>
            <consortium name="Lawrence Berkeley National Laboratory"/>
            <person name="Jagtap S.S."/>
            <person name="Liu J.-J."/>
            <person name="Walukiewicz H.E."/>
            <person name="Pangilinan J."/>
            <person name="Lipzen A."/>
            <person name="Ahrendt S."/>
            <person name="Koriabine M."/>
            <person name="Cobaugh K."/>
            <person name="Salamov A."/>
            <person name="Yoshinaga Y."/>
            <person name="Ng V."/>
            <person name="Daum C."/>
            <person name="Grigoriev I.V."/>
            <person name="Slininger P.J."/>
            <person name="Dien B.S."/>
            <person name="Jin Y.-S."/>
            <person name="Rao C.V."/>
        </authorList>
    </citation>
    <scope>NUCLEOTIDE SEQUENCE</scope>
    <source>
        <strain evidence="9">NRRL Y-64009</strain>
    </source>
</reference>
<evidence type="ECO:0000256" key="4">
    <source>
        <dbReference type="ARBA" id="ARBA00022801"/>
    </source>
</evidence>
<proteinExistence type="inferred from homology"/>
<evidence type="ECO:0000259" key="8">
    <source>
        <dbReference type="Pfam" id="PF00150"/>
    </source>
</evidence>
<dbReference type="Proteomes" id="UP001217417">
    <property type="component" value="Unassembled WGS sequence"/>
</dbReference>